<reference evidence="1 2" key="1">
    <citation type="submission" date="2017-01" db="EMBL/GenBank/DDBJ databases">
        <authorList>
            <person name="Mah S.A."/>
            <person name="Swanson W.J."/>
            <person name="Moy G.W."/>
            <person name="Vacquier V.D."/>
        </authorList>
    </citation>
    <scope>NUCLEOTIDE SEQUENCE [LARGE SCALE GENOMIC DNA]</scope>
    <source>
        <strain evidence="1 2">DSM 29590</strain>
    </source>
</reference>
<dbReference type="AlphaFoldDB" id="A0A1N7FVB2"/>
<dbReference type="STRING" id="573024.SAMN05216208_0729"/>
<dbReference type="EMBL" id="FTNV01000001">
    <property type="protein sequence ID" value="SIS04290.1"/>
    <property type="molecule type" value="Genomic_DNA"/>
</dbReference>
<dbReference type="OrthoDB" id="7658488at2"/>
<accession>A0A1N7FVB2</accession>
<protein>
    <submittedName>
        <fullName evidence="1">Uncharacterized protein</fullName>
    </submittedName>
</protein>
<evidence type="ECO:0000313" key="2">
    <source>
        <dbReference type="Proteomes" id="UP000186019"/>
    </source>
</evidence>
<dbReference type="Proteomes" id="UP000186019">
    <property type="component" value="Unassembled WGS sequence"/>
</dbReference>
<proteinExistence type="predicted"/>
<gene>
    <name evidence="1" type="ORF">SAMN05421666_1407</name>
</gene>
<keyword evidence="2" id="KW-1185">Reference proteome</keyword>
<dbReference type="RefSeq" id="WP_076532170.1">
    <property type="nucleotide sequence ID" value="NZ_FOAC01000001.1"/>
</dbReference>
<evidence type="ECO:0000313" key="1">
    <source>
        <dbReference type="EMBL" id="SIS04290.1"/>
    </source>
</evidence>
<name>A0A1N7FVB2_9RHOB</name>
<organism evidence="1 2">
    <name type="scientific">Roseovarius nanhaiticus</name>
    <dbReference type="NCBI Taxonomy" id="573024"/>
    <lineage>
        <taxon>Bacteria</taxon>
        <taxon>Pseudomonadati</taxon>
        <taxon>Pseudomonadota</taxon>
        <taxon>Alphaproteobacteria</taxon>
        <taxon>Rhodobacterales</taxon>
        <taxon>Roseobacteraceae</taxon>
        <taxon>Roseovarius</taxon>
    </lineage>
</organism>
<sequence length="121" mass="13073">MDMQLPQYVQAGLDAARRKAEARSKRLRVEVGGKSVLILRAWPGGFAVAAEDGATLRGLVDLFDGSRHLSRGLIVAAADEDGERIFDYKRMTEATGDQPADFVRAADAPAALLNAPRSDDF</sequence>